<evidence type="ECO:0000313" key="1">
    <source>
        <dbReference type="EMBL" id="EGH29594.1"/>
    </source>
</evidence>
<dbReference type="EMBL" id="AEAH01000543">
    <property type="protein sequence ID" value="EGH29594.1"/>
    <property type="molecule type" value="Genomic_DNA"/>
</dbReference>
<accession>F3FHA8</accession>
<feature type="non-terminal residue" evidence="1">
    <location>
        <position position="32"/>
    </location>
</feature>
<protein>
    <submittedName>
        <fullName evidence="1">Uncharacterized protein</fullName>
    </submittedName>
</protein>
<comment type="caution">
    <text evidence="1">The sequence shown here is derived from an EMBL/GenBank/DDBJ whole genome shotgun (WGS) entry which is preliminary data.</text>
</comment>
<proteinExistence type="predicted"/>
<reference evidence="1 2" key="1">
    <citation type="journal article" date="2011" name="PLoS Pathog.">
        <title>Dynamic evolution of pathogenicity revealed by sequencing and comparative genomics of 19 Pseudomonas syringae isolates.</title>
        <authorList>
            <person name="Baltrus D.A."/>
            <person name="Nishimura M.T."/>
            <person name="Romanchuk A."/>
            <person name="Chang J.H."/>
            <person name="Mukhtar M.S."/>
            <person name="Cherkis K."/>
            <person name="Roach J."/>
            <person name="Grant S.R."/>
            <person name="Jones C.D."/>
            <person name="Dangl J.L."/>
        </authorList>
    </citation>
    <scope>NUCLEOTIDE SEQUENCE [LARGE SCALE GENOMIC DNA]</scope>
    <source>
        <strain evidence="2">M301072PT</strain>
    </source>
</reference>
<dbReference type="HOGENOM" id="CLU_3393689_0_0_6"/>
<name>F3FHA8_PSESX</name>
<evidence type="ECO:0000313" key="2">
    <source>
        <dbReference type="Proteomes" id="UP000004471"/>
    </source>
</evidence>
<gene>
    <name evidence="1" type="ORF">PSYJA_11680</name>
</gene>
<dbReference type="Proteomes" id="UP000004471">
    <property type="component" value="Unassembled WGS sequence"/>
</dbReference>
<dbReference type="AlphaFoldDB" id="F3FHA8"/>
<organism evidence="1 2">
    <name type="scientific">Pseudomonas syringae pv. japonica str. M301072</name>
    <dbReference type="NCBI Taxonomy" id="629262"/>
    <lineage>
        <taxon>Bacteria</taxon>
        <taxon>Pseudomonadati</taxon>
        <taxon>Pseudomonadota</taxon>
        <taxon>Gammaproteobacteria</taxon>
        <taxon>Pseudomonadales</taxon>
        <taxon>Pseudomonadaceae</taxon>
        <taxon>Pseudomonas</taxon>
        <taxon>Pseudomonas syringae</taxon>
    </lineage>
</organism>
<sequence>MPRRPAALDLVRLRVGREAPDRAALAFAGALM</sequence>